<reference evidence="2 3" key="1">
    <citation type="journal article" date="2015" name="Microbes Environ.">
        <title>Distribution and evolution of nitrogen fixation genes in the phylum bacteroidetes.</title>
        <authorList>
            <person name="Inoue J."/>
            <person name="Oshima K."/>
            <person name="Suda W."/>
            <person name="Sakamoto M."/>
            <person name="Iino T."/>
            <person name="Noda S."/>
            <person name="Hongoh Y."/>
            <person name="Hattori M."/>
            <person name="Ohkuma M."/>
        </authorList>
    </citation>
    <scope>NUCLEOTIDE SEQUENCE [LARGE SCALE GENOMIC DNA]</scope>
    <source>
        <strain evidence="2">JCM 15548</strain>
    </source>
</reference>
<dbReference type="AlphaFoldDB" id="A0A0E9M389"/>
<comment type="caution">
    <text evidence="2">The sequence shown here is derived from an EMBL/GenBank/DDBJ whole genome shotgun (WGS) entry which is preliminary data.</text>
</comment>
<evidence type="ECO:0000313" key="2">
    <source>
        <dbReference type="EMBL" id="GAO31635.1"/>
    </source>
</evidence>
<dbReference type="EMBL" id="BAZW01000055">
    <property type="protein sequence ID" value="GAO31635.1"/>
    <property type="molecule type" value="Genomic_DNA"/>
</dbReference>
<name>A0A0E9M389_9BACT</name>
<organism evidence="2 3">
    <name type="scientific">Geofilum rubicundum JCM 15548</name>
    <dbReference type="NCBI Taxonomy" id="1236989"/>
    <lineage>
        <taxon>Bacteria</taxon>
        <taxon>Pseudomonadati</taxon>
        <taxon>Bacteroidota</taxon>
        <taxon>Bacteroidia</taxon>
        <taxon>Marinilabiliales</taxon>
        <taxon>Marinilabiliaceae</taxon>
        <taxon>Geofilum</taxon>
    </lineage>
</organism>
<dbReference type="InterPro" id="IPR058710">
    <property type="entry name" value="PEPCK_lobe_2"/>
</dbReference>
<keyword evidence="3" id="KW-1185">Reference proteome</keyword>
<dbReference type="RefSeq" id="WP_227625975.1">
    <property type="nucleotide sequence ID" value="NZ_BAZW01000055.1"/>
</dbReference>
<gene>
    <name evidence="2" type="ORF">JCM15548_14019</name>
</gene>
<dbReference type="STRING" id="1236989.JCM15548_14019"/>
<dbReference type="Proteomes" id="UP000032900">
    <property type="component" value="Unassembled WGS sequence"/>
</dbReference>
<dbReference type="Pfam" id="PF26300">
    <property type="entry name" value="PEPCK_PPi_lobe_2"/>
    <property type="match status" value="1"/>
</dbReference>
<evidence type="ECO:0000313" key="3">
    <source>
        <dbReference type="Proteomes" id="UP000032900"/>
    </source>
</evidence>
<feature type="domain" description="PPi-type phosphoenolpyruvate carboxykinase lobe 2" evidence="1">
    <location>
        <begin position="2"/>
        <end position="76"/>
    </location>
</feature>
<evidence type="ECO:0000259" key="1">
    <source>
        <dbReference type="Pfam" id="PF26300"/>
    </source>
</evidence>
<accession>A0A0E9M389</accession>
<sequence>MVEEIINKDYTDAYQDYVVTDKSRPILSPDRSLGSVIKLLTPSPTRYKEAYNEWLRTIPHYVKGLVFIVKRFYKQMGQRLAQVFYGRYNRRSPRK</sequence>
<protein>
    <submittedName>
        <fullName evidence="2">Best DB hits: PFAM: PF00639</fullName>
    </submittedName>
</protein>
<proteinExistence type="predicted"/>